<evidence type="ECO:0000256" key="1">
    <source>
        <dbReference type="ARBA" id="ARBA00022801"/>
    </source>
</evidence>
<dbReference type="SUPFAM" id="SSF82171">
    <property type="entry name" value="DPP6 N-terminal domain-like"/>
    <property type="match status" value="1"/>
</dbReference>
<dbReference type="Proteomes" id="UP000544054">
    <property type="component" value="Unassembled WGS sequence"/>
</dbReference>
<keyword evidence="4" id="KW-1185">Reference proteome</keyword>
<protein>
    <submittedName>
        <fullName evidence="3">S9 family peptidase</fullName>
    </submittedName>
</protein>
<dbReference type="Gene3D" id="3.40.50.1820">
    <property type="entry name" value="alpha/beta hydrolase"/>
    <property type="match status" value="1"/>
</dbReference>
<evidence type="ECO:0000313" key="4">
    <source>
        <dbReference type="Proteomes" id="UP000544054"/>
    </source>
</evidence>
<accession>A0A7Y0FST6</accession>
<dbReference type="Pfam" id="PF00326">
    <property type="entry name" value="Peptidase_S9"/>
    <property type="match status" value="1"/>
</dbReference>
<evidence type="ECO:0000259" key="2">
    <source>
        <dbReference type="Pfam" id="PF00326"/>
    </source>
</evidence>
<sequence>MAININRLLILLLIFLGMVCYGTARKDSLQDKASKYYNIAVNQVSDDGKWIVATKVYRHNYDTAVVLATGRSAVKSLVGTLSKKYQYSFVKGSQLLALGQGKAIMWNLLTGTKKELMALADNNDTGNIKQSGIMEKGQKYFLQTSDSVLHIYNAKSALLERVDRVQYFIVGSSESVLYIVKKSGRETQLIKYSGNKLSVVYTTPGIIRSIEEMPSGNLLIVKGEMKSRSDRDARSQKVVFVDVRTGKTVFPDIGEIPQSEYLRFTEIQNGRGIMITGIKHIPAEKGTVDIWYGNDGNLEAKEEGTSVLRYWMWEKDGNTIKKVPSDRFSTVVSLDSPNYFLMFNRGELQNYTTLFPLIHAYIYDLKNDSYKDLGIMQAEISVANGGGYFLYKNTDERWVLVNRKTFDTLPLMKEDLKKASFSPDGQTIFFESSSDLWKYNIKTGRFTALNIDHSNEVKILTKKENDLYPETGYNFRKSILDVNLPVLLSVTKKGSIEKTFFKWDKGRLEKIMTSSSSNITWYKTGHSLDDAVYVEESLHYPPRIVYKETGKENERVIFQSNTQDKTSALIRRDIVSFKNTDDQPLKGLLYYPIGYTEDKKYPMVVHIYEVQSRNPNQYLSPLNNFPVGFDIKKLLEEGYFVYLPDIVNGSLGVGWSALDCVESSLNALKDHPNVDLSNVGLIGHSFGGYRTNFIATRSHRFKTYISGAGAADLTRMYFSYNYTSSTPFYWQFEEGQYNMHSSFAENKKLYVENNPIENVHKVSVPILLWTGMEDKRIVWDQTMEFYIGLKRNKKDVVALFYPGEAHVFTTGSEAEKDLALKIQDWWDYFLKGKKQIPWINKQMTKDAD</sequence>
<dbReference type="InterPro" id="IPR001375">
    <property type="entry name" value="Peptidase_S9_cat"/>
</dbReference>
<feature type="domain" description="Peptidase S9 prolyl oligopeptidase catalytic" evidence="2">
    <location>
        <begin position="665"/>
        <end position="831"/>
    </location>
</feature>
<dbReference type="SUPFAM" id="SSF53474">
    <property type="entry name" value="alpha/beta-Hydrolases"/>
    <property type="match status" value="1"/>
</dbReference>
<evidence type="ECO:0000313" key="3">
    <source>
        <dbReference type="EMBL" id="NML70769.1"/>
    </source>
</evidence>
<dbReference type="GO" id="GO:0006508">
    <property type="term" value="P:proteolysis"/>
    <property type="evidence" value="ECO:0007669"/>
    <property type="project" value="InterPro"/>
</dbReference>
<name>A0A7Y0FST6_9FLAO</name>
<keyword evidence="1" id="KW-0378">Hydrolase</keyword>
<organism evidence="3 4">
    <name type="scientific">Chryseobacterium antibioticum</name>
    <dbReference type="NCBI Taxonomy" id="2728847"/>
    <lineage>
        <taxon>Bacteria</taxon>
        <taxon>Pseudomonadati</taxon>
        <taxon>Bacteroidota</taxon>
        <taxon>Flavobacteriia</taxon>
        <taxon>Flavobacteriales</taxon>
        <taxon>Weeksellaceae</taxon>
        <taxon>Chryseobacterium group</taxon>
        <taxon>Chryseobacterium</taxon>
    </lineage>
</organism>
<dbReference type="EMBL" id="JABBGI010000016">
    <property type="protein sequence ID" value="NML70769.1"/>
    <property type="molecule type" value="Genomic_DNA"/>
</dbReference>
<dbReference type="RefSeq" id="WP_169235287.1">
    <property type="nucleotide sequence ID" value="NZ_JABBGI010000016.1"/>
</dbReference>
<gene>
    <name evidence="3" type="ORF">HHL23_13330</name>
</gene>
<dbReference type="InterPro" id="IPR029058">
    <property type="entry name" value="AB_hydrolase_fold"/>
</dbReference>
<reference evidence="3 4" key="1">
    <citation type="submission" date="2020-04" db="EMBL/GenBank/DDBJ databases">
        <title>Chryseobacterium sp. RP-3-3 sp. nov., isolated from Jeju soil.</title>
        <authorList>
            <person name="Dahal R.H."/>
        </authorList>
    </citation>
    <scope>NUCLEOTIDE SEQUENCE [LARGE SCALE GENOMIC DNA]</scope>
    <source>
        <strain evidence="3 4">RP-3-3</strain>
    </source>
</reference>
<proteinExistence type="predicted"/>
<dbReference type="PANTHER" id="PTHR42776">
    <property type="entry name" value="SERINE PEPTIDASE S9 FAMILY MEMBER"/>
    <property type="match status" value="1"/>
</dbReference>
<comment type="caution">
    <text evidence="3">The sequence shown here is derived from an EMBL/GenBank/DDBJ whole genome shotgun (WGS) entry which is preliminary data.</text>
</comment>
<dbReference type="AlphaFoldDB" id="A0A7Y0FST6"/>
<dbReference type="GO" id="GO:0004252">
    <property type="term" value="F:serine-type endopeptidase activity"/>
    <property type="evidence" value="ECO:0007669"/>
    <property type="project" value="TreeGrafter"/>
</dbReference>
<dbReference type="PANTHER" id="PTHR42776:SF4">
    <property type="entry name" value="ACYLAMINO-ACID-RELEASING ENZYME"/>
    <property type="match status" value="1"/>
</dbReference>